<gene>
    <name evidence="2" type="ORF">G6F51_005052</name>
</gene>
<dbReference type="Pfam" id="PF00646">
    <property type="entry name" value="F-box"/>
    <property type="match status" value="1"/>
</dbReference>
<feature type="domain" description="F-box" evidence="1">
    <location>
        <begin position="16"/>
        <end position="66"/>
    </location>
</feature>
<evidence type="ECO:0000313" key="2">
    <source>
        <dbReference type="EMBL" id="KAG1546138.1"/>
    </source>
</evidence>
<dbReference type="Proteomes" id="UP000717996">
    <property type="component" value="Unassembled WGS sequence"/>
</dbReference>
<dbReference type="SUPFAM" id="SSF81383">
    <property type="entry name" value="F-box domain"/>
    <property type="match status" value="1"/>
</dbReference>
<name>A0A9P6YE95_RHIOR</name>
<dbReference type="EMBL" id="JAANIT010000595">
    <property type="protein sequence ID" value="KAG1546138.1"/>
    <property type="molecule type" value="Genomic_DNA"/>
</dbReference>
<sequence length="332" mass="38999">MTFIKHFKFNFHQKKQCGLYRLPEELLICVYQHLNTVSCTLAFASTCKRLRRIAQDPRSKASWMVTRYGVQFAIYYALLTIPEQCTRRFIQTLLHLGARVPRCLIQVLVQSYGKAEYQQRKQKGLKHDPFTITIQRIPFEGYVTLINQTSTLDIQRDSLAHFSSSLTHPTDLDWQKELDHHLFFPIPTHTAHNFRPILKLAQMDPMRYERIAPLFSIDPIARAALWQSILSVLFDEAFRTTPLTKERRQQLDILSCVIRRPLHTAKDQAVFHQAFADFFNKYPRGYCDQAAMDRMLNLLMTYVQPIDFSVKQALRLVKDVRSDIKEMLEKFI</sequence>
<dbReference type="Gene3D" id="1.20.1280.50">
    <property type="match status" value="1"/>
</dbReference>
<dbReference type="InterPro" id="IPR001810">
    <property type="entry name" value="F-box_dom"/>
</dbReference>
<organism evidence="2 3">
    <name type="scientific">Rhizopus oryzae</name>
    <name type="common">Mucormycosis agent</name>
    <name type="synonym">Rhizopus arrhizus var. delemar</name>
    <dbReference type="NCBI Taxonomy" id="64495"/>
    <lineage>
        <taxon>Eukaryota</taxon>
        <taxon>Fungi</taxon>
        <taxon>Fungi incertae sedis</taxon>
        <taxon>Mucoromycota</taxon>
        <taxon>Mucoromycotina</taxon>
        <taxon>Mucoromycetes</taxon>
        <taxon>Mucorales</taxon>
        <taxon>Mucorineae</taxon>
        <taxon>Rhizopodaceae</taxon>
        <taxon>Rhizopus</taxon>
    </lineage>
</organism>
<proteinExistence type="predicted"/>
<dbReference type="AlphaFoldDB" id="A0A9P6YE95"/>
<evidence type="ECO:0000259" key="1">
    <source>
        <dbReference type="PROSITE" id="PS50181"/>
    </source>
</evidence>
<comment type="caution">
    <text evidence="2">The sequence shown here is derived from an EMBL/GenBank/DDBJ whole genome shotgun (WGS) entry which is preliminary data.</text>
</comment>
<accession>A0A9P6YE95</accession>
<evidence type="ECO:0000313" key="3">
    <source>
        <dbReference type="Proteomes" id="UP000717996"/>
    </source>
</evidence>
<dbReference type="PROSITE" id="PS50181">
    <property type="entry name" value="FBOX"/>
    <property type="match status" value="1"/>
</dbReference>
<dbReference type="InterPro" id="IPR036047">
    <property type="entry name" value="F-box-like_dom_sf"/>
</dbReference>
<protein>
    <recommendedName>
        <fullName evidence="1">F-box domain-containing protein</fullName>
    </recommendedName>
</protein>
<dbReference type="OrthoDB" id="270318at2759"/>
<reference evidence="2" key="1">
    <citation type="journal article" date="2020" name="Microb. Genom.">
        <title>Genetic diversity of clinical and environmental Mucorales isolates obtained from an investigation of mucormycosis cases among solid organ transplant recipients.</title>
        <authorList>
            <person name="Nguyen M.H."/>
            <person name="Kaul D."/>
            <person name="Muto C."/>
            <person name="Cheng S.J."/>
            <person name="Richter R.A."/>
            <person name="Bruno V.M."/>
            <person name="Liu G."/>
            <person name="Beyhan S."/>
            <person name="Sundermann A.J."/>
            <person name="Mounaud S."/>
            <person name="Pasculle A.W."/>
            <person name="Nierman W.C."/>
            <person name="Driscoll E."/>
            <person name="Cumbie R."/>
            <person name="Clancy C.J."/>
            <person name="Dupont C.L."/>
        </authorList>
    </citation>
    <scope>NUCLEOTIDE SEQUENCE</scope>
    <source>
        <strain evidence="2">GL16</strain>
    </source>
</reference>
<dbReference type="CDD" id="cd09917">
    <property type="entry name" value="F-box_SF"/>
    <property type="match status" value="1"/>
</dbReference>